<evidence type="ECO:0000256" key="5">
    <source>
        <dbReference type="ARBA" id="ARBA00022553"/>
    </source>
</evidence>
<keyword evidence="8" id="KW-0862">Zinc</keyword>
<evidence type="ECO:0000259" key="13">
    <source>
        <dbReference type="PROSITE" id="PS50081"/>
    </source>
</evidence>
<dbReference type="Pfam" id="PF00130">
    <property type="entry name" value="C1_1"/>
    <property type="match status" value="1"/>
</dbReference>
<accession>A0A1W0X307</accession>
<dbReference type="SMART" id="SM00233">
    <property type="entry name" value="PH"/>
    <property type="match status" value="1"/>
</dbReference>
<organism evidence="15 16">
    <name type="scientific">Hypsibius exemplaris</name>
    <name type="common">Freshwater tardigrade</name>
    <dbReference type="NCBI Taxonomy" id="2072580"/>
    <lineage>
        <taxon>Eukaryota</taxon>
        <taxon>Metazoa</taxon>
        <taxon>Ecdysozoa</taxon>
        <taxon>Tardigrada</taxon>
        <taxon>Eutardigrada</taxon>
        <taxon>Parachela</taxon>
        <taxon>Hypsibioidea</taxon>
        <taxon>Hypsibiidae</taxon>
        <taxon>Hypsibius</taxon>
    </lineage>
</organism>
<evidence type="ECO:0000256" key="4">
    <source>
        <dbReference type="ARBA" id="ARBA00022490"/>
    </source>
</evidence>
<dbReference type="InterPro" id="IPR035899">
    <property type="entry name" value="DBL_dom_sf"/>
</dbReference>
<evidence type="ECO:0000256" key="7">
    <source>
        <dbReference type="ARBA" id="ARBA00022723"/>
    </source>
</evidence>
<feature type="compositionally biased region" description="Low complexity" evidence="11">
    <location>
        <begin position="763"/>
        <end position="778"/>
    </location>
</feature>
<evidence type="ECO:0000256" key="9">
    <source>
        <dbReference type="ARBA" id="ARBA00023054"/>
    </source>
</evidence>
<dbReference type="PROSITE" id="PS00479">
    <property type="entry name" value="ZF_DAG_PE_1"/>
    <property type="match status" value="1"/>
</dbReference>
<evidence type="ECO:0000256" key="6">
    <source>
        <dbReference type="ARBA" id="ARBA00022658"/>
    </source>
</evidence>
<gene>
    <name evidence="15" type="ORF">BV898_04346</name>
</gene>
<keyword evidence="5" id="KW-0597">Phosphoprotein</keyword>
<dbReference type="InterPro" id="IPR011993">
    <property type="entry name" value="PH-like_dom_sf"/>
</dbReference>
<dbReference type="Gene3D" id="1.10.167.10">
    <property type="entry name" value="Regulator of G-protein Signalling 4, domain 2"/>
    <property type="match status" value="1"/>
</dbReference>
<evidence type="ECO:0000313" key="16">
    <source>
        <dbReference type="Proteomes" id="UP000192578"/>
    </source>
</evidence>
<feature type="domain" description="DH" evidence="12">
    <location>
        <begin position="814"/>
        <end position="960"/>
    </location>
</feature>
<dbReference type="InterPro" id="IPR001478">
    <property type="entry name" value="PDZ"/>
</dbReference>
<dbReference type="SUPFAM" id="SSF48097">
    <property type="entry name" value="Regulator of G-protein signaling, RGS"/>
    <property type="match status" value="1"/>
</dbReference>
<evidence type="ECO:0000256" key="3">
    <source>
        <dbReference type="ARBA" id="ARBA00022468"/>
    </source>
</evidence>
<keyword evidence="9" id="KW-0175">Coiled coil</keyword>
<evidence type="ECO:0000313" key="15">
    <source>
        <dbReference type="EMBL" id="OQV21770.1"/>
    </source>
</evidence>
<dbReference type="GO" id="GO:0005096">
    <property type="term" value="F:GTPase activator activity"/>
    <property type="evidence" value="ECO:0007669"/>
    <property type="project" value="UniProtKB-KW"/>
</dbReference>
<dbReference type="GO" id="GO:0007186">
    <property type="term" value="P:G protein-coupled receptor signaling pathway"/>
    <property type="evidence" value="ECO:0007669"/>
    <property type="project" value="TreeGrafter"/>
</dbReference>
<feature type="compositionally biased region" description="Polar residues" evidence="11">
    <location>
        <begin position="284"/>
        <end position="297"/>
    </location>
</feature>
<keyword evidence="3" id="KW-0343">GTPase activation</keyword>
<dbReference type="Pfam" id="PF17838">
    <property type="entry name" value="PH_16"/>
    <property type="match status" value="1"/>
</dbReference>
<evidence type="ECO:0000256" key="1">
    <source>
        <dbReference type="ARBA" id="ARBA00004370"/>
    </source>
</evidence>
<feature type="region of interest" description="Disordered" evidence="11">
    <location>
        <begin position="760"/>
        <end position="781"/>
    </location>
</feature>
<dbReference type="PANTHER" id="PTHR45872:SF2">
    <property type="entry name" value="RHO GUANINE NUCLEOTIDE EXCHANGE FACTOR 2, ISOFORM D"/>
    <property type="match status" value="1"/>
</dbReference>
<dbReference type="PROSITE" id="PS50106">
    <property type="entry name" value="PDZ"/>
    <property type="match status" value="1"/>
</dbReference>
<dbReference type="InterPro" id="IPR036305">
    <property type="entry name" value="RGS_sf"/>
</dbReference>
<dbReference type="SMART" id="SM00325">
    <property type="entry name" value="RhoGEF"/>
    <property type="match status" value="1"/>
</dbReference>
<sequence>MDKPQQRRGAVKRDNRLTSSPKTADIIRGGIQDTGDLISTVFQRDNNGYGLTVSGDNPVFVQSVTPNGSAAMAGLQTGDRIIKVNGKLVTDENHTGVVDLIKSETHVAMTVFRTYVVTIPPAAGATTNGNHQLMNPAYSNGQDHQRELSTVEEVQKKPPANGPKSRTQPPTPPPIERIPGYQDDASFRGSRTSTAPTGLHRRRSNPEVVHAGVNRMALTSAQSIDQIVTVDQLHRQNSFPDELPPALPVKRGRNANNSLQDVSDFVAPSGTPPPPYPGDGQQPLHRSSQRVVPKSGSFSGMSAGPLRVQQIRQVNVMTAEEHTSFSISQGPFSDYSTLQRSLPHLAVFINYLFQPPSDDVVALLFHLITDIYPKGTSKEILRWAFEIHFTFIVPNSPLDLLNNVPCGDKNPIDIVNAIDEVLAKPDREDVLRDVFTSARLIALHVIKARLAEFQQKRIQGLHTLFTNNLTDIELEEAVHAPDKMREVMDRVLVGHLEAITVASPGEPENRSDRQAAIGCALATFLKVNGVKAMGRDGSYLVDKWPLLVQKDKSKFKLKDKSKKAVNVSGHQFASVSFTSLNFCVVCNTVLWGVGPQGLQCTSCEFTSHRGCLKNVEEMCVGEKKERRSFINMDSFGIFGRKRSNNSPTAIANAKKGHDEKEEADVIGDVLPDNRDEPKGYVNQVVNRFESGKMQDPSNDVAAIGPTEKAPKVPLTVVGRSESLKAQKKAQIKPGVRKKSDPAHFHRDDMDDLSELNGKPLAVSGSSSVSMQSLPSDSSLIFEDDPDFDADPDHIPNWQSMLTDPSVVEALGVHHLEEMIQIHVELNEQMKVLKSSGTLIGNVGDMLLSRFAGHGGKVFKNAAAAFNHNQPAALEVLKNSQVKNPKLVKFLEEAASNPLCRRLMLKDIIPTGMQRLTKYPLLLENLVKYTPGETDEEKAELKKVQVALESSREILNYVNQAIHDSANIHRLKELQSKIDMAPYLKSQHKRALDSKDLELSKYCLLFDGDLTWRLSKQKTVDLHVILLNKMLLLVTKQDDKLVLKYHASPVTVVDSSKKPTEKPWGPILSLDGLSVRDVATDPRAFFLFQCTSSGFSAGPQMYEMVANSDKEQKLWKKYILEAISRVSHDYESIRTAYPTSATASITVPLPIISAETESGIHAQSDDDDALQNDAARNAHLERLTLTSPSDVIVTEPFVLEDAKVVVSSMEQLRRSDEQVEEGLTAKLRLVSEILGISAARSAGGEDSTQPPDGKRLMHRLMTQTGSLIRLLKDSLTISVLEDELDHGIAMDHGESSVRDAVDSPVVKLTSVSVQTIPALQPGVPLEDLQPLVANLNSDLSTLMRYLCDKDAENERLRAQLATAKELLVSARTESRSPTPIGAVAPRPDSRISFLSLHSESEIPQATDSISVESVDIPLDATTAPADAAAIEESAAEPAALAESHHFVTDDQEEVQHL</sequence>
<dbReference type="Pfam" id="PF00621">
    <property type="entry name" value="RhoGEF"/>
    <property type="match status" value="1"/>
</dbReference>
<dbReference type="Gene3D" id="1.20.900.10">
    <property type="entry name" value="Dbl homology (DH) domain"/>
    <property type="match status" value="1"/>
</dbReference>
<dbReference type="PROSITE" id="PS50081">
    <property type="entry name" value="ZF_DAG_PE_2"/>
    <property type="match status" value="1"/>
</dbReference>
<dbReference type="InterPro" id="IPR036034">
    <property type="entry name" value="PDZ_sf"/>
</dbReference>
<dbReference type="Proteomes" id="UP000192578">
    <property type="component" value="Unassembled WGS sequence"/>
</dbReference>
<dbReference type="GO" id="GO:0001664">
    <property type="term" value="F:G protein-coupled receptor binding"/>
    <property type="evidence" value="ECO:0007669"/>
    <property type="project" value="TreeGrafter"/>
</dbReference>
<proteinExistence type="predicted"/>
<dbReference type="Gene3D" id="3.30.60.20">
    <property type="match status" value="1"/>
</dbReference>
<keyword evidence="16" id="KW-1185">Reference proteome</keyword>
<protein>
    <submittedName>
        <fullName evidence="15">Rho guanine nucleotide exchange factor 12</fullName>
    </submittedName>
</protein>
<dbReference type="Pfam" id="PF09128">
    <property type="entry name" value="RGS-like"/>
    <property type="match status" value="1"/>
</dbReference>
<feature type="compositionally biased region" description="Basic and acidic residues" evidence="11">
    <location>
        <begin position="143"/>
        <end position="156"/>
    </location>
</feature>
<feature type="region of interest" description="Disordered" evidence="11">
    <location>
        <begin position="235"/>
        <end position="297"/>
    </location>
</feature>
<dbReference type="SUPFAM" id="SSF50156">
    <property type="entry name" value="PDZ domain-like"/>
    <property type="match status" value="1"/>
</dbReference>
<dbReference type="SMART" id="SM00109">
    <property type="entry name" value="C1"/>
    <property type="match status" value="1"/>
</dbReference>
<dbReference type="GO" id="GO:0005085">
    <property type="term" value="F:guanyl-nucleotide exchange factor activity"/>
    <property type="evidence" value="ECO:0007669"/>
    <property type="project" value="UniProtKB-KW"/>
</dbReference>
<dbReference type="GO" id="GO:0016020">
    <property type="term" value="C:membrane"/>
    <property type="evidence" value="ECO:0007669"/>
    <property type="project" value="UniProtKB-SubCell"/>
</dbReference>
<dbReference type="Gene3D" id="2.30.42.10">
    <property type="match status" value="1"/>
</dbReference>
<keyword evidence="4" id="KW-0963">Cytoplasm</keyword>
<feature type="region of interest" description="Disordered" evidence="11">
    <location>
        <begin position="124"/>
        <end position="206"/>
    </location>
</feature>
<evidence type="ECO:0000256" key="10">
    <source>
        <dbReference type="ARBA" id="ARBA00023136"/>
    </source>
</evidence>
<dbReference type="GO" id="GO:0046872">
    <property type="term" value="F:metal ion binding"/>
    <property type="evidence" value="ECO:0007669"/>
    <property type="project" value="UniProtKB-KW"/>
</dbReference>
<name>A0A1W0X307_HYPEX</name>
<dbReference type="SUPFAM" id="SSF57889">
    <property type="entry name" value="Cysteine-rich domain"/>
    <property type="match status" value="1"/>
</dbReference>
<dbReference type="InterPro" id="IPR002219">
    <property type="entry name" value="PKC_DAG/PE"/>
</dbReference>
<dbReference type="SUPFAM" id="SSF48065">
    <property type="entry name" value="DBL homology domain (DH-domain)"/>
    <property type="match status" value="1"/>
</dbReference>
<comment type="caution">
    <text evidence="15">The sequence shown here is derived from an EMBL/GenBank/DDBJ whole genome shotgun (WGS) entry which is preliminary data.</text>
</comment>
<dbReference type="Pfam" id="PF00595">
    <property type="entry name" value="PDZ"/>
    <property type="match status" value="1"/>
</dbReference>
<dbReference type="SMART" id="SM00228">
    <property type="entry name" value="PDZ"/>
    <property type="match status" value="1"/>
</dbReference>
<evidence type="ECO:0000256" key="11">
    <source>
        <dbReference type="SAM" id="MobiDB-lite"/>
    </source>
</evidence>
<keyword evidence="6" id="KW-0344">Guanine-nucleotide releasing factor</keyword>
<dbReference type="Gene3D" id="2.30.29.30">
    <property type="entry name" value="Pleckstrin-homology domain (PH domain)/Phosphotyrosine-binding domain (PTB)"/>
    <property type="match status" value="1"/>
</dbReference>
<keyword evidence="10" id="KW-0472">Membrane</keyword>
<comment type="subcellular location">
    <subcellularLocation>
        <location evidence="2">Cytoplasm</location>
    </subcellularLocation>
    <subcellularLocation>
        <location evidence="1">Membrane</location>
    </subcellularLocation>
</comment>
<dbReference type="InterPro" id="IPR001849">
    <property type="entry name" value="PH_domain"/>
</dbReference>
<feature type="compositionally biased region" description="Polar residues" evidence="11">
    <location>
        <begin position="125"/>
        <end position="142"/>
    </location>
</feature>
<dbReference type="InterPro" id="IPR046349">
    <property type="entry name" value="C1-like_sf"/>
</dbReference>
<dbReference type="InterPro" id="IPR000219">
    <property type="entry name" value="DH_dom"/>
</dbReference>
<dbReference type="GO" id="GO:0005737">
    <property type="term" value="C:cytoplasm"/>
    <property type="evidence" value="ECO:0007669"/>
    <property type="project" value="UniProtKB-SubCell"/>
</dbReference>
<feature type="domain" description="PDZ" evidence="14">
    <location>
        <begin position="39"/>
        <end position="103"/>
    </location>
</feature>
<evidence type="ECO:0000256" key="8">
    <source>
        <dbReference type="ARBA" id="ARBA00022833"/>
    </source>
</evidence>
<evidence type="ECO:0000259" key="14">
    <source>
        <dbReference type="PROSITE" id="PS50106"/>
    </source>
</evidence>
<keyword evidence="7" id="KW-0479">Metal-binding</keyword>
<dbReference type="CDD" id="cd13329">
    <property type="entry name" value="PH_RhoGEF"/>
    <property type="match status" value="1"/>
</dbReference>
<dbReference type="InterPro" id="IPR015212">
    <property type="entry name" value="RGS-like_dom"/>
</dbReference>
<dbReference type="PANTHER" id="PTHR45872">
    <property type="entry name" value="RHO GUANINE NUCLEOTIDE EXCHANGE FACTOR 2, ISOFORM D"/>
    <property type="match status" value="1"/>
</dbReference>
<dbReference type="EMBL" id="MTYJ01000021">
    <property type="protein sequence ID" value="OQV21770.1"/>
    <property type="molecule type" value="Genomic_DNA"/>
</dbReference>
<evidence type="ECO:0000259" key="12">
    <source>
        <dbReference type="PROSITE" id="PS50010"/>
    </source>
</evidence>
<dbReference type="SUPFAM" id="SSF50729">
    <property type="entry name" value="PH domain-like"/>
    <property type="match status" value="1"/>
</dbReference>
<dbReference type="PROSITE" id="PS50010">
    <property type="entry name" value="DH_2"/>
    <property type="match status" value="1"/>
</dbReference>
<evidence type="ECO:0000256" key="2">
    <source>
        <dbReference type="ARBA" id="ARBA00004496"/>
    </source>
</evidence>
<dbReference type="InterPro" id="IPR044926">
    <property type="entry name" value="RGS_subdomain_2"/>
</dbReference>
<reference evidence="16" key="1">
    <citation type="submission" date="2017-01" db="EMBL/GenBank/DDBJ databases">
        <title>Comparative genomics of anhydrobiosis in the tardigrade Hypsibius dujardini.</title>
        <authorList>
            <person name="Yoshida Y."/>
            <person name="Koutsovoulos G."/>
            <person name="Laetsch D."/>
            <person name="Stevens L."/>
            <person name="Kumar S."/>
            <person name="Horikawa D."/>
            <person name="Ishino K."/>
            <person name="Komine S."/>
            <person name="Tomita M."/>
            <person name="Blaxter M."/>
            <person name="Arakawa K."/>
        </authorList>
    </citation>
    <scope>NUCLEOTIDE SEQUENCE [LARGE SCALE GENOMIC DNA]</scope>
    <source>
        <strain evidence="16">Z151</strain>
    </source>
</reference>
<dbReference type="InterPro" id="IPR041020">
    <property type="entry name" value="PH_16"/>
</dbReference>
<feature type="domain" description="Phorbol-ester/DAG-type" evidence="13">
    <location>
        <begin position="569"/>
        <end position="619"/>
    </location>
</feature>
<dbReference type="OrthoDB" id="2272012at2759"/>